<comment type="caution">
    <text evidence="2">The sequence shown here is derived from an EMBL/GenBank/DDBJ whole genome shotgun (WGS) entry which is preliminary data.</text>
</comment>
<organism evidence="2 3">
    <name type="scientific">Candidatus Uhrbacteria bacterium CG10_big_fil_rev_8_21_14_0_10_48_16</name>
    <dbReference type="NCBI Taxonomy" id="1975038"/>
    <lineage>
        <taxon>Bacteria</taxon>
        <taxon>Candidatus Uhriibacteriota</taxon>
    </lineage>
</organism>
<proteinExistence type="predicted"/>
<dbReference type="SUPFAM" id="SSF47413">
    <property type="entry name" value="lambda repressor-like DNA-binding domains"/>
    <property type="match status" value="1"/>
</dbReference>
<protein>
    <submittedName>
        <fullName evidence="2">Transcriptional regulator</fullName>
    </submittedName>
</protein>
<reference evidence="3" key="1">
    <citation type="submission" date="2017-09" db="EMBL/GenBank/DDBJ databases">
        <title>Depth-based differentiation of microbial function through sediment-hosted aquifers and enrichment of novel symbionts in the deep terrestrial subsurface.</title>
        <authorList>
            <person name="Probst A.J."/>
            <person name="Ladd B."/>
            <person name="Jarett J.K."/>
            <person name="Geller-Mcgrath D.E."/>
            <person name="Sieber C.M.K."/>
            <person name="Emerson J.B."/>
            <person name="Anantharaman K."/>
            <person name="Thomas B.C."/>
            <person name="Malmstrom R."/>
            <person name="Stieglmeier M."/>
            <person name="Klingl A."/>
            <person name="Woyke T."/>
            <person name="Ryan C.M."/>
            <person name="Banfield J.F."/>
        </authorList>
    </citation>
    <scope>NUCLEOTIDE SEQUENCE [LARGE SCALE GENOMIC DNA]</scope>
</reference>
<dbReference type="InterPro" id="IPR010982">
    <property type="entry name" value="Lambda_DNA-bd_dom_sf"/>
</dbReference>
<accession>A0A2M8LG28</accession>
<dbReference type="InterPro" id="IPR001387">
    <property type="entry name" value="Cro/C1-type_HTH"/>
</dbReference>
<dbReference type="SMART" id="SM00530">
    <property type="entry name" value="HTH_XRE"/>
    <property type="match status" value="1"/>
</dbReference>
<dbReference type="Gene3D" id="1.10.260.40">
    <property type="entry name" value="lambda repressor-like DNA-binding domains"/>
    <property type="match status" value="1"/>
</dbReference>
<evidence type="ECO:0000313" key="3">
    <source>
        <dbReference type="Proteomes" id="UP000231436"/>
    </source>
</evidence>
<feature type="domain" description="HTH cro/C1-type" evidence="1">
    <location>
        <begin position="34"/>
        <end position="88"/>
    </location>
</feature>
<dbReference type="PROSITE" id="PS50943">
    <property type="entry name" value="HTH_CROC1"/>
    <property type="match status" value="1"/>
</dbReference>
<gene>
    <name evidence="2" type="ORF">COV05_04720</name>
</gene>
<dbReference type="Proteomes" id="UP000231436">
    <property type="component" value="Unassembled WGS sequence"/>
</dbReference>
<dbReference type="Pfam" id="PF01381">
    <property type="entry name" value="HTH_3"/>
    <property type="match status" value="1"/>
</dbReference>
<dbReference type="AlphaFoldDB" id="A0A2M8LG28"/>
<dbReference type="EMBL" id="PFEU01000024">
    <property type="protein sequence ID" value="PJE76401.1"/>
    <property type="molecule type" value="Genomic_DNA"/>
</dbReference>
<evidence type="ECO:0000313" key="2">
    <source>
        <dbReference type="EMBL" id="PJE76401.1"/>
    </source>
</evidence>
<dbReference type="GO" id="GO:0003677">
    <property type="term" value="F:DNA binding"/>
    <property type="evidence" value="ECO:0007669"/>
    <property type="project" value="InterPro"/>
</dbReference>
<sequence>MKSYRSLKKKLLADKDVRKAYDQLGPEFAIIEKLIQRRLQRGVTQGQLAEMIGTKQTAISRFESGTYNPTVGFLYKVADALDAKLKVTVS</sequence>
<name>A0A2M8LG28_9BACT</name>
<dbReference type="CDD" id="cd00093">
    <property type="entry name" value="HTH_XRE"/>
    <property type="match status" value="1"/>
</dbReference>
<evidence type="ECO:0000259" key="1">
    <source>
        <dbReference type="PROSITE" id="PS50943"/>
    </source>
</evidence>